<feature type="chain" id="PRO_5034705784" evidence="3">
    <location>
        <begin position="20"/>
        <end position="326"/>
    </location>
</feature>
<protein>
    <submittedName>
        <fullName evidence="4">Acetylxylan esterase</fullName>
    </submittedName>
</protein>
<evidence type="ECO:0000313" key="4">
    <source>
        <dbReference type="EMBL" id="TVY42641.1"/>
    </source>
</evidence>
<keyword evidence="3" id="KW-0732">Signal</keyword>
<dbReference type="Pfam" id="PF01083">
    <property type="entry name" value="Cutinase"/>
    <property type="match status" value="1"/>
</dbReference>
<dbReference type="GO" id="GO:0052689">
    <property type="term" value="F:carboxylic ester hydrolase activity"/>
    <property type="evidence" value="ECO:0007669"/>
    <property type="project" value="UniProtKB-ARBA"/>
</dbReference>
<feature type="signal peptide" evidence="3">
    <location>
        <begin position="1"/>
        <end position="19"/>
    </location>
</feature>
<gene>
    <name evidence="4" type="primary">axe1</name>
    <name evidence="4" type="ORF">LOCC1_G006612</name>
</gene>
<dbReference type="PANTHER" id="PTHR33630">
    <property type="entry name" value="CUTINASE RV1984C-RELATED-RELATED"/>
    <property type="match status" value="1"/>
</dbReference>
<dbReference type="SUPFAM" id="SSF53474">
    <property type="entry name" value="alpha/beta-Hydrolases"/>
    <property type="match status" value="1"/>
</dbReference>
<dbReference type="OrthoDB" id="6020543at2759"/>
<dbReference type="InterPro" id="IPR000675">
    <property type="entry name" value="Cutinase/axe"/>
</dbReference>
<evidence type="ECO:0000256" key="3">
    <source>
        <dbReference type="SAM" id="SignalP"/>
    </source>
</evidence>
<accession>A0A8H8RWN2</accession>
<reference evidence="4 5" key="1">
    <citation type="submission" date="2018-05" db="EMBL/GenBank/DDBJ databases">
        <title>Genome sequencing and assembly of the regulated plant pathogen Lachnellula willkommii and related sister species for the development of diagnostic species identification markers.</title>
        <authorList>
            <person name="Giroux E."/>
            <person name="Bilodeau G."/>
        </authorList>
    </citation>
    <scope>NUCLEOTIDE SEQUENCE [LARGE SCALE GENOMIC DNA]</scope>
    <source>
        <strain evidence="4 5">CBS 160.35</strain>
    </source>
</reference>
<keyword evidence="1" id="KW-0378">Hydrolase</keyword>
<organism evidence="4 5">
    <name type="scientific">Lachnellula occidentalis</name>
    <dbReference type="NCBI Taxonomy" id="215460"/>
    <lineage>
        <taxon>Eukaryota</taxon>
        <taxon>Fungi</taxon>
        <taxon>Dikarya</taxon>
        <taxon>Ascomycota</taxon>
        <taxon>Pezizomycotina</taxon>
        <taxon>Leotiomycetes</taxon>
        <taxon>Helotiales</taxon>
        <taxon>Lachnaceae</taxon>
        <taxon>Lachnellula</taxon>
    </lineage>
</organism>
<evidence type="ECO:0000256" key="1">
    <source>
        <dbReference type="ARBA" id="ARBA00022801"/>
    </source>
</evidence>
<comment type="caution">
    <text evidence="4">The sequence shown here is derived from an EMBL/GenBank/DDBJ whole genome shotgun (WGS) entry which is preliminary data.</text>
</comment>
<dbReference type="InterPro" id="IPR029058">
    <property type="entry name" value="AB_hydrolase_fold"/>
</dbReference>
<dbReference type="Proteomes" id="UP000443090">
    <property type="component" value="Unassembled WGS sequence"/>
</dbReference>
<dbReference type="EMBL" id="QGMI01000317">
    <property type="protein sequence ID" value="TVY42641.1"/>
    <property type="molecule type" value="Genomic_DNA"/>
</dbReference>
<dbReference type="PANTHER" id="PTHR33630:SF9">
    <property type="entry name" value="CUTINASE 4"/>
    <property type="match status" value="1"/>
</dbReference>
<dbReference type="SMART" id="SM01110">
    <property type="entry name" value="Cutinase"/>
    <property type="match status" value="1"/>
</dbReference>
<sequence length="326" mass="32021">MHRFVVLVLGFGLTNICSAAPQGFSLPSFSMPSFSIPSQALPSLGSSPGGLGSGSGSGLSSGLALPTGLSLPSLGSSPGGSGSGLGLGSGLTLPTSKASMASPTLPTGFVKKRALAGLVKKRQAASACATGIHMIVARGSTEAAGQGLIGQVATAVQSAVPGSDSEAVDYPASLTDYLGSEASGVADMTKLIQAYAAKCPDSKIGLLGYSQGAQIVGDVLCGTSELGLTASAPIEASLLSKVVAAIQYGDPSHVVGQPQNVGTSTHNGILPRGTACGATSSIMKSFCTSGDTFCDSGSDIAAHLSYFAANDADAASFIESQVKGGV</sequence>
<evidence type="ECO:0000256" key="2">
    <source>
        <dbReference type="ARBA" id="ARBA00023157"/>
    </source>
</evidence>
<keyword evidence="2" id="KW-1015">Disulfide bond</keyword>
<keyword evidence="5" id="KW-1185">Reference proteome</keyword>
<name>A0A8H8RWN2_9HELO</name>
<dbReference type="AlphaFoldDB" id="A0A8H8RWN2"/>
<proteinExistence type="predicted"/>
<evidence type="ECO:0000313" key="5">
    <source>
        <dbReference type="Proteomes" id="UP000443090"/>
    </source>
</evidence>
<dbReference type="Gene3D" id="3.40.50.1820">
    <property type="entry name" value="alpha/beta hydrolase"/>
    <property type="match status" value="1"/>
</dbReference>